<comment type="caution">
    <text evidence="1">The sequence shown here is derived from an EMBL/GenBank/DDBJ whole genome shotgun (WGS) entry which is preliminary data.</text>
</comment>
<protein>
    <submittedName>
        <fullName evidence="1">Uncharacterized protein</fullName>
    </submittedName>
</protein>
<sequence length="190" mass="22234">MVRGDRTRSRGHAIDQYLRTMHKFSDAYLYDLRSRMRDKVCGALRRQVSDHEPIAAIRPIWPWPNAHANLPKSEESMTYKKFWLDREEELRGKVRLFHLVECERHAVRAQVLHLLQRNPEPETRRNALDAWVFRANVVMDGSLVAPSDRISIVQSVWAHQADSSHRDELDTWLKRVQQAVLLFGSTSPDD</sequence>
<evidence type="ECO:0000313" key="2">
    <source>
        <dbReference type="Proteomes" id="UP000237481"/>
    </source>
</evidence>
<proteinExistence type="predicted"/>
<evidence type="ECO:0000313" key="1">
    <source>
        <dbReference type="EMBL" id="POR31515.1"/>
    </source>
</evidence>
<accession>A0A2S4KMY2</accession>
<gene>
    <name evidence="1" type="ORF">TPAR_08275</name>
</gene>
<dbReference type="Proteomes" id="UP000237481">
    <property type="component" value="Unassembled WGS sequence"/>
</dbReference>
<keyword evidence="2" id="KW-1185">Reference proteome</keyword>
<organism evidence="1 2">
    <name type="scientific">Tolypocladium paradoxum</name>
    <dbReference type="NCBI Taxonomy" id="94208"/>
    <lineage>
        <taxon>Eukaryota</taxon>
        <taxon>Fungi</taxon>
        <taxon>Dikarya</taxon>
        <taxon>Ascomycota</taxon>
        <taxon>Pezizomycotina</taxon>
        <taxon>Sordariomycetes</taxon>
        <taxon>Hypocreomycetidae</taxon>
        <taxon>Hypocreales</taxon>
        <taxon>Ophiocordycipitaceae</taxon>
        <taxon>Tolypocladium</taxon>
    </lineage>
</organism>
<name>A0A2S4KMY2_9HYPO</name>
<reference evidence="1 2" key="1">
    <citation type="submission" date="2018-01" db="EMBL/GenBank/DDBJ databases">
        <title>Harnessing the power of phylogenomics to disentangle the directionality and signatures of interkingdom host jumping in the parasitic fungal genus Tolypocladium.</title>
        <authorList>
            <person name="Quandt C.A."/>
            <person name="Patterson W."/>
            <person name="Spatafora J.W."/>
        </authorList>
    </citation>
    <scope>NUCLEOTIDE SEQUENCE [LARGE SCALE GENOMIC DNA]</scope>
    <source>
        <strain evidence="1 2">NRBC 100945</strain>
    </source>
</reference>
<dbReference type="AlphaFoldDB" id="A0A2S4KMY2"/>
<dbReference type="EMBL" id="PKSG01001032">
    <property type="protein sequence ID" value="POR31515.1"/>
    <property type="molecule type" value="Genomic_DNA"/>
</dbReference>